<accession>A0A9D1VZ51</accession>
<reference evidence="1" key="1">
    <citation type="journal article" date="2021" name="PeerJ">
        <title>Extensive microbial diversity within the chicken gut microbiome revealed by metagenomics and culture.</title>
        <authorList>
            <person name="Gilroy R."/>
            <person name="Ravi A."/>
            <person name="Getino M."/>
            <person name="Pursley I."/>
            <person name="Horton D.L."/>
            <person name="Alikhan N.F."/>
            <person name="Baker D."/>
            <person name="Gharbi K."/>
            <person name="Hall N."/>
            <person name="Watson M."/>
            <person name="Adriaenssens E.M."/>
            <person name="Foster-Nyarko E."/>
            <person name="Jarju S."/>
            <person name="Secka A."/>
            <person name="Antonio M."/>
            <person name="Oren A."/>
            <person name="Chaudhuri R.R."/>
            <person name="La Ragione R."/>
            <person name="Hildebrand F."/>
            <person name="Pallen M.J."/>
        </authorList>
    </citation>
    <scope>NUCLEOTIDE SEQUENCE</scope>
    <source>
        <strain evidence="1">ChiSjej5B23-15282</strain>
    </source>
</reference>
<comment type="caution">
    <text evidence="1">The sequence shown here is derived from an EMBL/GenBank/DDBJ whole genome shotgun (WGS) entry which is preliminary data.</text>
</comment>
<organism evidence="1 2">
    <name type="scientific">Candidatus Mediterraneibacter caccavium</name>
    <dbReference type="NCBI Taxonomy" id="2838661"/>
    <lineage>
        <taxon>Bacteria</taxon>
        <taxon>Bacillati</taxon>
        <taxon>Bacillota</taxon>
        <taxon>Clostridia</taxon>
        <taxon>Lachnospirales</taxon>
        <taxon>Lachnospiraceae</taxon>
        <taxon>Mediterraneibacter</taxon>
    </lineage>
</organism>
<evidence type="ECO:0000313" key="2">
    <source>
        <dbReference type="Proteomes" id="UP000824243"/>
    </source>
</evidence>
<name>A0A9D1VZ51_9FIRM</name>
<dbReference type="PANTHER" id="PTHR10285">
    <property type="entry name" value="URIDINE KINASE"/>
    <property type="match status" value="1"/>
</dbReference>
<evidence type="ECO:0000313" key="1">
    <source>
        <dbReference type="EMBL" id="HIX49429.1"/>
    </source>
</evidence>
<dbReference type="AlphaFoldDB" id="A0A9D1VZ51"/>
<dbReference type="Proteomes" id="UP000824243">
    <property type="component" value="Unassembled WGS sequence"/>
</dbReference>
<dbReference type="Gene3D" id="3.40.50.300">
    <property type="entry name" value="P-loop containing nucleotide triphosphate hydrolases"/>
    <property type="match status" value="1"/>
</dbReference>
<dbReference type="SUPFAM" id="SSF52540">
    <property type="entry name" value="P-loop containing nucleoside triphosphate hydrolases"/>
    <property type="match status" value="1"/>
</dbReference>
<evidence type="ECO:0008006" key="3">
    <source>
        <dbReference type="Google" id="ProtNLM"/>
    </source>
</evidence>
<proteinExistence type="predicted"/>
<reference evidence="1" key="2">
    <citation type="submission" date="2021-04" db="EMBL/GenBank/DDBJ databases">
        <authorList>
            <person name="Gilroy R."/>
        </authorList>
    </citation>
    <scope>NUCLEOTIDE SEQUENCE</scope>
    <source>
        <strain evidence="1">ChiSjej5B23-15282</strain>
    </source>
</reference>
<sequence>MQVRTTDVFRLVEEELEKYVSGSTGDKKLPVLLAIDGRCGSGKTTLAGMIAQRYRAEVIHMDDFFLQKDQRTPERLAEPGGNVDRERFRQEVILPILEGKEKFEYQRYDCSRQELGETVHIAKSPLIVIEGAYSCHPYFGDVYDIRIFMDVDPAEQRRRILSRNGPEMLPRFVSEWIPMEELYFKTFRIKEKCSICLTV</sequence>
<dbReference type="InterPro" id="IPR027417">
    <property type="entry name" value="P-loop_NTPase"/>
</dbReference>
<protein>
    <recommendedName>
        <fullName evidence="3">Uridine kinase</fullName>
    </recommendedName>
</protein>
<gene>
    <name evidence="1" type="ORF">H9981_10555</name>
</gene>
<dbReference type="EMBL" id="DXFA01000175">
    <property type="protein sequence ID" value="HIX49429.1"/>
    <property type="molecule type" value="Genomic_DNA"/>
</dbReference>